<dbReference type="InterPro" id="IPR029063">
    <property type="entry name" value="SAM-dependent_MTases_sf"/>
</dbReference>
<gene>
    <name evidence="1" type="ORF">METZ01_LOCUS166533</name>
</gene>
<protein>
    <recommendedName>
        <fullName evidence="2">Methyltransferase type 11 domain-containing protein</fullName>
    </recommendedName>
</protein>
<name>A0A382BJ72_9ZZZZ</name>
<dbReference type="SUPFAM" id="SSF53335">
    <property type="entry name" value="S-adenosyl-L-methionine-dependent methyltransferases"/>
    <property type="match status" value="1"/>
</dbReference>
<evidence type="ECO:0000313" key="1">
    <source>
        <dbReference type="EMBL" id="SVB13679.1"/>
    </source>
</evidence>
<reference evidence="1" key="1">
    <citation type="submission" date="2018-05" db="EMBL/GenBank/DDBJ databases">
        <authorList>
            <person name="Lanie J.A."/>
            <person name="Ng W.-L."/>
            <person name="Kazmierczak K.M."/>
            <person name="Andrzejewski T.M."/>
            <person name="Davidsen T.M."/>
            <person name="Wayne K.J."/>
            <person name="Tettelin H."/>
            <person name="Glass J.I."/>
            <person name="Rusch D."/>
            <person name="Podicherti R."/>
            <person name="Tsui H.-C.T."/>
            <person name="Winkler M.E."/>
        </authorList>
    </citation>
    <scope>NUCLEOTIDE SEQUENCE</scope>
</reference>
<evidence type="ECO:0008006" key="2">
    <source>
        <dbReference type="Google" id="ProtNLM"/>
    </source>
</evidence>
<organism evidence="1">
    <name type="scientific">marine metagenome</name>
    <dbReference type="NCBI Taxonomy" id="408172"/>
    <lineage>
        <taxon>unclassified sequences</taxon>
        <taxon>metagenomes</taxon>
        <taxon>ecological metagenomes</taxon>
    </lineage>
</organism>
<dbReference type="Pfam" id="PF13489">
    <property type="entry name" value="Methyltransf_23"/>
    <property type="match status" value="1"/>
</dbReference>
<sequence>MTDYFKNKIDKEYANKPATKIRWDKTLEFMGSGKNIKSALDIGDRTGLTEMMEDKYGVKFDNTQGDLDKIELKGNYDLVTSFEVLEHLFNPLFNLEQINNVLNKNGCLILSTPLAKPSFLWAKKHFHEMSKRSIYALFESAGFKILRHGYFRVHPFLFYTSGIRPLMRLFLDKIQIYELVDVNSLSDDR</sequence>
<dbReference type="Gene3D" id="3.40.50.150">
    <property type="entry name" value="Vaccinia Virus protein VP39"/>
    <property type="match status" value="1"/>
</dbReference>
<dbReference type="AlphaFoldDB" id="A0A382BJ72"/>
<accession>A0A382BJ72</accession>
<dbReference type="EMBL" id="UINC01029999">
    <property type="protein sequence ID" value="SVB13679.1"/>
    <property type="molecule type" value="Genomic_DNA"/>
</dbReference>
<proteinExistence type="predicted"/>